<sequence>MKTKIEVQFMNKDVNVSDIEKLVKEDIKANGIKLNTLETLEVYYKPEDSAVYYVATTKDKKVYGVNNDPLHI</sequence>
<evidence type="ECO:0000313" key="4">
    <source>
        <dbReference type="Proteomes" id="UP001197492"/>
    </source>
</evidence>
<evidence type="ECO:0000313" key="2">
    <source>
        <dbReference type="EMBL" id="MBV3392126.1"/>
    </source>
</evidence>
<dbReference type="AlphaFoldDB" id="A0AAW4MPT9"/>
<dbReference type="Pfam" id="PF20069">
    <property type="entry name" value="DUF6465"/>
    <property type="match status" value="1"/>
</dbReference>
<reference evidence="1 4" key="1">
    <citation type="submission" date="2021-06" db="EMBL/GenBank/DDBJ databases">
        <title>Collection of gut derived symbiotic bacterial strains cultured from healthy donors.</title>
        <authorList>
            <person name="Lin H."/>
            <person name="Littmann E."/>
            <person name="Pamer E.G."/>
        </authorList>
    </citation>
    <scope>NUCLEOTIDE SEQUENCE</scope>
    <source>
        <strain evidence="2 4">MSK.21.70</strain>
        <strain evidence="1">MSK.21.82</strain>
    </source>
</reference>
<dbReference type="InterPro" id="IPR046313">
    <property type="entry name" value="DUF6465"/>
</dbReference>
<evidence type="ECO:0000313" key="1">
    <source>
        <dbReference type="EMBL" id="MBV3382143.1"/>
    </source>
</evidence>
<dbReference type="Proteomes" id="UP001196408">
    <property type="component" value="Unassembled WGS sequence"/>
</dbReference>
<dbReference type="GeneID" id="301322853"/>
<comment type="caution">
    <text evidence="1">The sequence shown here is derived from an EMBL/GenBank/DDBJ whole genome shotgun (WGS) entry which is preliminary data.</text>
</comment>
<dbReference type="Proteomes" id="UP001197492">
    <property type="component" value="Unassembled WGS sequence"/>
</dbReference>
<organism evidence="1 3">
    <name type="scientific">Catenibacterium mitsuokai</name>
    <dbReference type="NCBI Taxonomy" id="100886"/>
    <lineage>
        <taxon>Bacteria</taxon>
        <taxon>Bacillati</taxon>
        <taxon>Bacillota</taxon>
        <taxon>Erysipelotrichia</taxon>
        <taxon>Erysipelotrichales</taxon>
        <taxon>Coprobacillaceae</taxon>
        <taxon>Catenibacterium</taxon>
    </lineage>
</organism>
<accession>A0AAW4MPT9</accession>
<gene>
    <name evidence="1" type="ORF">KSV97_02655</name>
    <name evidence="2" type="ORF">KSW06_02450</name>
</gene>
<keyword evidence="4" id="KW-1185">Reference proteome</keyword>
<name>A0AAW4MPT9_9FIRM</name>
<protein>
    <submittedName>
        <fullName evidence="1">Uncharacterized protein</fullName>
    </submittedName>
</protein>
<evidence type="ECO:0000313" key="3">
    <source>
        <dbReference type="Proteomes" id="UP001196408"/>
    </source>
</evidence>
<proteinExistence type="predicted"/>
<dbReference type="RefSeq" id="WP_022425172.1">
    <property type="nucleotide sequence ID" value="NZ_CABIWU010000022.1"/>
</dbReference>
<dbReference type="EMBL" id="JAHOEL010000009">
    <property type="protein sequence ID" value="MBV3392126.1"/>
    <property type="molecule type" value="Genomic_DNA"/>
</dbReference>
<dbReference type="EMBL" id="JAHOEF010000010">
    <property type="protein sequence ID" value="MBV3382143.1"/>
    <property type="molecule type" value="Genomic_DNA"/>
</dbReference>